<dbReference type="InterPro" id="IPR036291">
    <property type="entry name" value="NAD(P)-bd_dom_sf"/>
</dbReference>
<gene>
    <name evidence="7" type="ORF">CY0110_06294</name>
</gene>
<keyword evidence="8" id="KW-1185">Reference proteome</keyword>
<dbReference type="Proteomes" id="UP000003781">
    <property type="component" value="Unassembled WGS sequence"/>
</dbReference>
<dbReference type="GO" id="GO:0003723">
    <property type="term" value="F:RNA binding"/>
    <property type="evidence" value="ECO:0007669"/>
    <property type="project" value="UniProtKB-KW"/>
</dbReference>
<feature type="domain" description="Enoyl reductase (ER)" evidence="6">
    <location>
        <begin position="10"/>
        <end position="331"/>
    </location>
</feature>
<dbReference type="OrthoDB" id="9792162at2"/>
<dbReference type="PANTHER" id="PTHR44154">
    <property type="entry name" value="QUINONE OXIDOREDUCTASE"/>
    <property type="match status" value="1"/>
</dbReference>
<name>A3IUI6_9CHRO</name>
<dbReference type="GO" id="GO:0008270">
    <property type="term" value="F:zinc ion binding"/>
    <property type="evidence" value="ECO:0007669"/>
    <property type="project" value="InterPro"/>
</dbReference>
<accession>A3IUI6</accession>
<comment type="caution">
    <text evidence="7">The sequence shown here is derived from an EMBL/GenBank/DDBJ whole genome shotgun (WGS) entry which is preliminary data.</text>
</comment>
<dbReference type="Gene3D" id="3.90.180.10">
    <property type="entry name" value="Medium-chain alcohol dehydrogenases, catalytic domain"/>
    <property type="match status" value="1"/>
</dbReference>
<protein>
    <recommendedName>
        <fullName evidence="6">Enoyl reductase (ER) domain-containing protein</fullName>
    </recommendedName>
</protein>
<dbReference type="InterPro" id="IPR020843">
    <property type="entry name" value="ER"/>
</dbReference>
<proteinExistence type="predicted"/>
<dbReference type="InterPro" id="IPR002364">
    <property type="entry name" value="Quin_OxRdtase/zeta-crystal_CS"/>
</dbReference>
<dbReference type="EMBL" id="AAXW01000035">
    <property type="protein sequence ID" value="EAZ89873.1"/>
    <property type="molecule type" value="Genomic_DNA"/>
</dbReference>
<dbReference type="SMART" id="SM00829">
    <property type="entry name" value="PKS_ER"/>
    <property type="match status" value="1"/>
</dbReference>
<dbReference type="InterPro" id="IPR013154">
    <property type="entry name" value="ADH-like_N"/>
</dbReference>
<dbReference type="RefSeq" id="WP_008277042.1">
    <property type="nucleotide sequence ID" value="NZ_AAXW01000035.1"/>
</dbReference>
<dbReference type="PROSITE" id="PS01162">
    <property type="entry name" value="QOR_ZETA_CRYSTAL"/>
    <property type="match status" value="1"/>
</dbReference>
<reference evidence="7 8" key="1">
    <citation type="submission" date="2007-03" db="EMBL/GenBank/DDBJ databases">
        <authorList>
            <person name="Stal L."/>
            <person name="Ferriera S."/>
            <person name="Johnson J."/>
            <person name="Kravitz S."/>
            <person name="Beeson K."/>
            <person name="Sutton G."/>
            <person name="Rogers Y.-H."/>
            <person name="Friedman R."/>
            <person name="Frazier M."/>
            <person name="Venter J.C."/>
        </authorList>
    </citation>
    <scope>NUCLEOTIDE SEQUENCE [LARGE SCALE GENOMIC DNA]</scope>
    <source>
        <strain evidence="7 8">CCY0110</strain>
    </source>
</reference>
<evidence type="ECO:0000256" key="5">
    <source>
        <dbReference type="ARBA" id="ARBA00022884"/>
    </source>
</evidence>
<keyword evidence="5" id="KW-0694">RNA-binding</keyword>
<dbReference type="PANTHER" id="PTHR44154:SF1">
    <property type="entry name" value="QUINONE OXIDOREDUCTASE"/>
    <property type="match status" value="1"/>
</dbReference>
<dbReference type="SUPFAM" id="SSF51735">
    <property type="entry name" value="NAD(P)-binding Rossmann-fold domains"/>
    <property type="match status" value="1"/>
</dbReference>
<dbReference type="AlphaFoldDB" id="A3IUI6"/>
<sequence length="334" mass="35544">MKAILMKTSGEPDVLTLTEISQPTINSPTTILIKLKAAGINPIDTKLRQRGTFYPEEMPAVLGCDGAGIVEAIGSEVTRFQPGDEVYFCAGGLGKIGTGNYAEYAVVEEHRVALKPTTLSFPEAAAAPLVLITAWEALYDRARLTPGQTVLIHGGAGGVGHVAIQLAKLKGAKVCTTVGSTDKARLVRQFGADEPILYKKTDFVESVLSWTDGQGVDVAFDTVGGQTFFDTCGAVKVYGDIVTILQPDSSIGNLKVARTRNLRLGLELMLTPALMGLKEGQTHQMSILEQCATFIDEGKLTLHLSQTFPLEETVTAHKALEAGSNTGKIALTIV</sequence>
<evidence type="ECO:0000313" key="8">
    <source>
        <dbReference type="Proteomes" id="UP000003781"/>
    </source>
</evidence>
<comment type="subcellular location">
    <subcellularLocation>
        <location evidence="1">Cytoplasm</location>
    </subcellularLocation>
</comment>
<keyword evidence="4" id="KW-0521">NADP</keyword>
<dbReference type="Pfam" id="PF08240">
    <property type="entry name" value="ADH_N"/>
    <property type="match status" value="1"/>
</dbReference>
<dbReference type="GO" id="GO:0016491">
    <property type="term" value="F:oxidoreductase activity"/>
    <property type="evidence" value="ECO:0007669"/>
    <property type="project" value="InterPro"/>
</dbReference>
<dbReference type="eggNOG" id="COG0604">
    <property type="taxonomic scope" value="Bacteria"/>
</dbReference>
<dbReference type="Pfam" id="PF13602">
    <property type="entry name" value="ADH_zinc_N_2"/>
    <property type="match status" value="1"/>
</dbReference>
<dbReference type="InterPro" id="IPR051603">
    <property type="entry name" value="Zinc-ADH_QOR/CCCR"/>
</dbReference>
<organism evidence="7 8">
    <name type="scientific">Crocosphaera chwakensis CCY0110</name>
    <dbReference type="NCBI Taxonomy" id="391612"/>
    <lineage>
        <taxon>Bacteria</taxon>
        <taxon>Bacillati</taxon>
        <taxon>Cyanobacteriota</taxon>
        <taxon>Cyanophyceae</taxon>
        <taxon>Oscillatoriophycideae</taxon>
        <taxon>Chroococcales</taxon>
        <taxon>Aphanothecaceae</taxon>
        <taxon>Crocosphaera</taxon>
        <taxon>Crocosphaera chwakensis</taxon>
    </lineage>
</organism>
<dbReference type="Gene3D" id="3.40.50.720">
    <property type="entry name" value="NAD(P)-binding Rossmann-like Domain"/>
    <property type="match status" value="1"/>
</dbReference>
<evidence type="ECO:0000259" key="6">
    <source>
        <dbReference type="SMART" id="SM00829"/>
    </source>
</evidence>
<evidence type="ECO:0000256" key="4">
    <source>
        <dbReference type="ARBA" id="ARBA00022857"/>
    </source>
</evidence>
<evidence type="ECO:0000256" key="1">
    <source>
        <dbReference type="ARBA" id="ARBA00004496"/>
    </source>
</evidence>
<comment type="subunit">
    <text evidence="2">Homotetramer.</text>
</comment>
<keyword evidence="3" id="KW-0963">Cytoplasm</keyword>
<dbReference type="SUPFAM" id="SSF50129">
    <property type="entry name" value="GroES-like"/>
    <property type="match status" value="1"/>
</dbReference>
<dbReference type="InterPro" id="IPR011032">
    <property type="entry name" value="GroES-like_sf"/>
</dbReference>
<dbReference type="GO" id="GO:0005737">
    <property type="term" value="C:cytoplasm"/>
    <property type="evidence" value="ECO:0007669"/>
    <property type="project" value="UniProtKB-SubCell"/>
</dbReference>
<evidence type="ECO:0000256" key="3">
    <source>
        <dbReference type="ARBA" id="ARBA00022490"/>
    </source>
</evidence>
<evidence type="ECO:0000256" key="2">
    <source>
        <dbReference type="ARBA" id="ARBA00011881"/>
    </source>
</evidence>
<evidence type="ECO:0000313" key="7">
    <source>
        <dbReference type="EMBL" id="EAZ89873.1"/>
    </source>
</evidence>
<dbReference type="CDD" id="cd08272">
    <property type="entry name" value="MDR6"/>
    <property type="match status" value="1"/>
</dbReference>